<gene>
    <name evidence="2" type="ORF">TEMA_08450</name>
</gene>
<keyword evidence="3" id="KW-1185">Reference proteome</keyword>
<dbReference type="Gene3D" id="3.40.50.2300">
    <property type="match status" value="2"/>
</dbReference>
<dbReference type="Pfam" id="PF13407">
    <property type="entry name" value="Peripla_BP_4"/>
    <property type="match status" value="1"/>
</dbReference>
<reference evidence="2 3" key="1">
    <citation type="submission" date="2022-07" db="EMBL/GenBank/DDBJ databases">
        <title>Genome sequence of Terrisporobacter mayombei DSM6539.</title>
        <authorList>
            <person name="Boeer T."/>
            <person name="Bengelsdorf F.R."/>
            <person name="Daniel R."/>
            <person name="Poehlein A."/>
        </authorList>
    </citation>
    <scope>NUCLEOTIDE SEQUENCE [LARGE SCALE GENOMIC DNA]</scope>
    <source>
        <strain evidence="2 3">DSM 6539</strain>
    </source>
</reference>
<dbReference type="RefSeq" id="WP_265589449.1">
    <property type="nucleotide sequence ID" value="NZ_CP101637.1"/>
</dbReference>
<evidence type="ECO:0000313" key="3">
    <source>
        <dbReference type="Proteomes" id="UP001235030"/>
    </source>
</evidence>
<protein>
    <recommendedName>
        <fullName evidence="1">Periplasmic binding protein domain-containing protein</fullName>
    </recommendedName>
</protein>
<organism evidence="2 3">
    <name type="scientific">Terrisporobacter mayombei</name>
    <dbReference type="NCBI Taxonomy" id="1541"/>
    <lineage>
        <taxon>Bacteria</taxon>
        <taxon>Bacillati</taxon>
        <taxon>Bacillota</taxon>
        <taxon>Clostridia</taxon>
        <taxon>Peptostreptococcales</taxon>
        <taxon>Peptostreptococcaceae</taxon>
        <taxon>Terrisporobacter</taxon>
    </lineage>
</organism>
<name>A0ABY9PXW9_9FIRM</name>
<dbReference type="EMBL" id="CP101637">
    <property type="protein sequence ID" value="WMT80526.1"/>
    <property type="molecule type" value="Genomic_DNA"/>
</dbReference>
<dbReference type="InterPro" id="IPR028082">
    <property type="entry name" value="Peripla_BP_I"/>
</dbReference>
<dbReference type="InterPro" id="IPR025997">
    <property type="entry name" value="SBP_2_dom"/>
</dbReference>
<sequence>MSIPIVTFNSDIKDSKRLAYVGSNYYNSGKTAAGLLNIITYGDVNLGIISGSKNVMCHSERIAGFKDCIENNVTSISFDNIPTTNAMIDKGLIKVNICQQPKFQGSKPLDI</sequence>
<dbReference type="Proteomes" id="UP001235030">
    <property type="component" value="Chromosome"/>
</dbReference>
<evidence type="ECO:0000259" key="1">
    <source>
        <dbReference type="Pfam" id="PF13407"/>
    </source>
</evidence>
<dbReference type="SUPFAM" id="SSF53822">
    <property type="entry name" value="Periplasmic binding protein-like I"/>
    <property type="match status" value="1"/>
</dbReference>
<evidence type="ECO:0000313" key="2">
    <source>
        <dbReference type="EMBL" id="WMT80526.1"/>
    </source>
</evidence>
<proteinExistence type="predicted"/>
<accession>A0ABY9PXW9</accession>
<feature type="domain" description="Periplasmic binding protein" evidence="1">
    <location>
        <begin position="3"/>
        <end position="74"/>
    </location>
</feature>